<organism evidence="2 3">
    <name type="scientific">Trametes cubensis</name>
    <dbReference type="NCBI Taxonomy" id="1111947"/>
    <lineage>
        <taxon>Eukaryota</taxon>
        <taxon>Fungi</taxon>
        <taxon>Dikarya</taxon>
        <taxon>Basidiomycota</taxon>
        <taxon>Agaricomycotina</taxon>
        <taxon>Agaricomycetes</taxon>
        <taxon>Polyporales</taxon>
        <taxon>Polyporaceae</taxon>
        <taxon>Trametes</taxon>
    </lineage>
</organism>
<reference evidence="2" key="1">
    <citation type="submission" date="2022-11" db="EMBL/GenBank/DDBJ databases">
        <title>Genome Sequence of Cubamyces cubensis.</title>
        <authorList>
            <person name="Buettner E."/>
        </authorList>
    </citation>
    <scope>NUCLEOTIDE SEQUENCE</scope>
    <source>
        <strain evidence="2">MPL-01</strain>
    </source>
</reference>
<keyword evidence="3" id="KW-1185">Reference proteome</keyword>
<dbReference type="EMBL" id="JAPEVG010000010">
    <property type="protein sequence ID" value="KAJ8496979.1"/>
    <property type="molecule type" value="Genomic_DNA"/>
</dbReference>
<evidence type="ECO:0000256" key="1">
    <source>
        <dbReference type="SAM" id="MobiDB-lite"/>
    </source>
</evidence>
<feature type="region of interest" description="Disordered" evidence="1">
    <location>
        <begin position="168"/>
        <end position="326"/>
    </location>
</feature>
<gene>
    <name evidence="2" type="ORF">ONZ51_g813</name>
</gene>
<feature type="compositionally biased region" description="Polar residues" evidence="1">
    <location>
        <begin position="247"/>
        <end position="270"/>
    </location>
</feature>
<feature type="compositionally biased region" description="Polar residues" evidence="1">
    <location>
        <begin position="217"/>
        <end position="236"/>
    </location>
</feature>
<name>A0AAD7U3E7_9APHY</name>
<evidence type="ECO:0000313" key="3">
    <source>
        <dbReference type="Proteomes" id="UP001215151"/>
    </source>
</evidence>
<proteinExistence type="predicted"/>
<dbReference type="Proteomes" id="UP001215151">
    <property type="component" value="Unassembled WGS sequence"/>
</dbReference>
<feature type="region of interest" description="Disordered" evidence="1">
    <location>
        <begin position="349"/>
        <end position="431"/>
    </location>
</feature>
<dbReference type="AlphaFoldDB" id="A0AAD7U3E7"/>
<feature type="compositionally biased region" description="Basic residues" evidence="1">
    <location>
        <begin position="400"/>
        <end position="412"/>
    </location>
</feature>
<feature type="compositionally biased region" description="Acidic residues" evidence="1">
    <location>
        <begin position="373"/>
        <end position="394"/>
    </location>
</feature>
<comment type="caution">
    <text evidence="2">The sequence shown here is derived from an EMBL/GenBank/DDBJ whole genome shotgun (WGS) entry which is preliminary data.</text>
</comment>
<feature type="compositionally biased region" description="Polar residues" evidence="1">
    <location>
        <begin position="349"/>
        <end position="364"/>
    </location>
</feature>
<feature type="compositionally biased region" description="Basic and acidic residues" evidence="1">
    <location>
        <begin position="198"/>
        <end position="215"/>
    </location>
</feature>
<sequence>MYEDTHESDSTSALQELYIPYHDSGRGNTPETFTAPMGVSPWITTFDFNFHLTTTHNSLATSQCYEGSHSSPRCLMSRVFSRRMNSPQPLCVAPDVLTLNPYEVASDLPDGLLDMSAGDSPVLTATNAHNVPLPEATEGEYIAHKPTTRPSHDGEENIIDDETLIRRGNATGGPVQISLAPSSPVPSAITSRKVRSRLYRERASRPLLPRLDKTRSSKGSCGQSKTSALTSETFNADQPEPLDHDNSNNVGTYRNTLPETTLSRRSSTAEVDTILVLPRESSPARPLQAPPSLQVAGGDTPGGHLEAVWDQHHSSTPRSSRPSKKRIVDTNIGGAILGAVEVHHATTYLTRSQTRRTPATMQTFSKRRRSDTDLDEDEDVSADNDSDYIPEESDTTLRSRTVKKRTATRQTRRLTAPSSPRSKVRSSRGSEPTYYYRGTKKFAYCHAGDQKRLTISKCHRPVCRIRDSPKRHLLGCESFKTSAYYQNHLKKGMNHKEIAHYAARVDRKFAAALPCVRSTAYKELLRKNGHTHEEVLQELQPYAKIYQDGDCDCCPFDSISTYRKERQAQESSIVIGVASSK</sequence>
<accession>A0AAD7U3E7</accession>
<protein>
    <submittedName>
        <fullName evidence="2">Uncharacterized protein</fullName>
    </submittedName>
</protein>
<evidence type="ECO:0000313" key="2">
    <source>
        <dbReference type="EMBL" id="KAJ8496979.1"/>
    </source>
</evidence>